<name>A0A6A6R942_9PEZI</name>
<dbReference type="AlphaFoldDB" id="A0A6A6R942"/>
<dbReference type="OrthoDB" id="5313995at2759"/>
<dbReference type="Proteomes" id="UP000799750">
    <property type="component" value="Unassembled WGS sequence"/>
</dbReference>
<dbReference type="InterPro" id="IPR056121">
    <property type="entry name" value="DUF7704"/>
</dbReference>
<evidence type="ECO:0000259" key="2">
    <source>
        <dbReference type="Pfam" id="PF24803"/>
    </source>
</evidence>
<evidence type="ECO:0000313" key="3">
    <source>
        <dbReference type="EMBL" id="KAF2500924.1"/>
    </source>
</evidence>
<keyword evidence="4" id="KW-1185">Reference proteome</keyword>
<reference evidence="3" key="1">
    <citation type="journal article" date="2020" name="Stud. Mycol.">
        <title>101 Dothideomycetes genomes: a test case for predicting lifestyles and emergence of pathogens.</title>
        <authorList>
            <person name="Haridas S."/>
            <person name="Albert R."/>
            <person name="Binder M."/>
            <person name="Bloem J."/>
            <person name="Labutti K."/>
            <person name="Salamov A."/>
            <person name="Andreopoulos B."/>
            <person name="Baker S."/>
            <person name="Barry K."/>
            <person name="Bills G."/>
            <person name="Bluhm B."/>
            <person name="Cannon C."/>
            <person name="Castanera R."/>
            <person name="Culley D."/>
            <person name="Daum C."/>
            <person name="Ezra D."/>
            <person name="Gonzalez J."/>
            <person name="Henrissat B."/>
            <person name="Kuo A."/>
            <person name="Liang C."/>
            <person name="Lipzen A."/>
            <person name="Lutzoni F."/>
            <person name="Magnuson J."/>
            <person name="Mondo S."/>
            <person name="Nolan M."/>
            <person name="Ohm R."/>
            <person name="Pangilinan J."/>
            <person name="Park H.-J."/>
            <person name="Ramirez L."/>
            <person name="Alfaro M."/>
            <person name="Sun H."/>
            <person name="Tritt A."/>
            <person name="Yoshinaga Y."/>
            <person name="Zwiers L.-H."/>
            <person name="Turgeon B."/>
            <person name="Goodwin S."/>
            <person name="Spatafora J."/>
            <person name="Crous P."/>
            <person name="Grigoriev I."/>
        </authorList>
    </citation>
    <scope>NUCLEOTIDE SEQUENCE</scope>
    <source>
        <strain evidence="3">CBS 269.34</strain>
    </source>
</reference>
<evidence type="ECO:0000313" key="4">
    <source>
        <dbReference type="Proteomes" id="UP000799750"/>
    </source>
</evidence>
<organism evidence="3 4">
    <name type="scientific">Lophium mytilinum</name>
    <dbReference type="NCBI Taxonomy" id="390894"/>
    <lineage>
        <taxon>Eukaryota</taxon>
        <taxon>Fungi</taxon>
        <taxon>Dikarya</taxon>
        <taxon>Ascomycota</taxon>
        <taxon>Pezizomycotina</taxon>
        <taxon>Dothideomycetes</taxon>
        <taxon>Pleosporomycetidae</taxon>
        <taxon>Mytilinidiales</taxon>
        <taxon>Mytilinidiaceae</taxon>
        <taxon>Lophium</taxon>
    </lineage>
</organism>
<keyword evidence="1" id="KW-0812">Transmembrane</keyword>
<keyword evidence="1" id="KW-0472">Membrane</keyword>
<gene>
    <name evidence="3" type="ORF">BU16DRAFT_522010</name>
</gene>
<proteinExistence type="predicted"/>
<feature type="transmembrane region" description="Helical" evidence="1">
    <location>
        <begin position="100"/>
        <end position="120"/>
    </location>
</feature>
<sequence length="172" mass="18663">MSSPTSTSGAAIPHPVPLVYRLFHLYLEPFSAIVGAAQSLFTTPTYLSIITQPNVYVSGAPLTSLNHLLLAQVASLYVLLGVFELTVLRPSRDLKIWRGAIVAISCSDVGHLYAAWVGQGGLEGTSGAFWDPRLWRGEEWINLGLTWFGFFLRLAFLAGVGMGGVKGARKRE</sequence>
<dbReference type="EMBL" id="MU004182">
    <property type="protein sequence ID" value="KAF2500924.1"/>
    <property type="molecule type" value="Genomic_DNA"/>
</dbReference>
<accession>A0A6A6R942</accession>
<feature type="domain" description="DUF7704" evidence="2">
    <location>
        <begin position="16"/>
        <end position="160"/>
    </location>
</feature>
<evidence type="ECO:0000256" key="1">
    <source>
        <dbReference type="SAM" id="Phobius"/>
    </source>
</evidence>
<dbReference type="Pfam" id="PF24803">
    <property type="entry name" value="DUF7704"/>
    <property type="match status" value="1"/>
</dbReference>
<keyword evidence="1" id="KW-1133">Transmembrane helix</keyword>
<dbReference type="PANTHER" id="PTHR37019:SF1">
    <property type="entry name" value="EXPERA DOMAIN-CONTAINING PROTEIN"/>
    <property type="match status" value="1"/>
</dbReference>
<feature type="transmembrane region" description="Helical" evidence="1">
    <location>
        <begin position="68"/>
        <end position="88"/>
    </location>
</feature>
<protein>
    <recommendedName>
        <fullName evidence="2">DUF7704 domain-containing protein</fullName>
    </recommendedName>
</protein>
<feature type="transmembrane region" description="Helical" evidence="1">
    <location>
        <begin position="140"/>
        <end position="165"/>
    </location>
</feature>
<dbReference type="PANTHER" id="PTHR37019">
    <property type="entry name" value="CHROMOSOME 1, WHOLE GENOME SHOTGUN SEQUENCE"/>
    <property type="match status" value="1"/>
</dbReference>